<organism evidence="2 3">
    <name type="scientific">Pseudobacteriovorax antillogorgiicola</name>
    <dbReference type="NCBI Taxonomy" id="1513793"/>
    <lineage>
        <taxon>Bacteria</taxon>
        <taxon>Pseudomonadati</taxon>
        <taxon>Bdellovibrionota</taxon>
        <taxon>Oligoflexia</taxon>
        <taxon>Oligoflexales</taxon>
        <taxon>Pseudobacteriovoracaceae</taxon>
        <taxon>Pseudobacteriovorax</taxon>
    </lineage>
</organism>
<gene>
    <name evidence="2" type="ORF">SAMN06296036_11724</name>
</gene>
<keyword evidence="3" id="KW-1185">Reference proteome</keyword>
<evidence type="ECO:0000313" key="3">
    <source>
        <dbReference type="Proteomes" id="UP000192907"/>
    </source>
</evidence>
<evidence type="ECO:0000313" key="2">
    <source>
        <dbReference type="EMBL" id="SMF54603.1"/>
    </source>
</evidence>
<dbReference type="OrthoDB" id="6194650at2"/>
<dbReference type="STRING" id="1513793.SAMN06296036_11724"/>
<keyword evidence="1" id="KW-0175">Coiled coil</keyword>
<proteinExistence type="predicted"/>
<dbReference type="InterPro" id="IPR016866">
    <property type="entry name" value="UCP028069"/>
</dbReference>
<dbReference type="AlphaFoldDB" id="A0A1Y6CAM9"/>
<dbReference type="RefSeq" id="WP_132322174.1">
    <property type="nucleotide sequence ID" value="NZ_FWZT01000017.1"/>
</dbReference>
<dbReference type="Pfam" id="PF11932">
    <property type="entry name" value="DUF3450"/>
    <property type="match status" value="1"/>
</dbReference>
<protein>
    <recommendedName>
        <fullName evidence="4">DUF3450 domain-containing protein</fullName>
    </recommendedName>
</protein>
<dbReference type="Proteomes" id="UP000192907">
    <property type="component" value="Unassembled WGS sequence"/>
</dbReference>
<reference evidence="3" key="1">
    <citation type="submission" date="2017-04" db="EMBL/GenBank/DDBJ databases">
        <authorList>
            <person name="Varghese N."/>
            <person name="Submissions S."/>
        </authorList>
    </citation>
    <scope>NUCLEOTIDE SEQUENCE [LARGE SCALE GENOMIC DNA]</scope>
    <source>
        <strain evidence="3">RKEM611</strain>
    </source>
</reference>
<name>A0A1Y6CAM9_9BACT</name>
<accession>A0A1Y6CAM9</accession>
<feature type="coiled-coil region" evidence="1">
    <location>
        <begin position="21"/>
        <end position="87"/>
    </location>
</feature>
<evidence type="ECO:0000256" key="1">
    <source>
        <dbReference type="SAM" id="Coils"/>
    </source>
</evidence>
<sequence length="244" mass="27666">MLRLALMSSILIPSLSYGNNLNNLAEELLELRSQVESLHDQLEQQKQSHQAKLQSLNVMKADLAATNQRESLQLQQLNQKISDMREDLGTKFSGETDLTSFTETALADLRSYVSQSLPFKGDERLATLNDIDAKLRDKSLSPYKAANMLWAFVEDELRLQKDVGLYKQVLTIDGDEQLCEVAKIGMLGMLVKSPDGKFGKYIRNNEQWSFVTVEGQAQQKQIEDFFVSLKKQIRVGSFTLPKFI</sequence>
<evidence type="ECO:0008006" key="4">
    <source>
        <dbReference type="Google" id="ProtNLM"/>
    </source>
</evidence>
<dbReference type="EMBL" id="FWZT01000017">
    <property type="protein sequence ID" value="SMF54603.1"/>
    <property type="molecule type" value="Genomic_DNA"/>
</dbReference>